<protein>
    <submittedName>
        <fullName evidence="3">Uncharacterized protein</fullName>
    </submittedName>
</protein>
<dbReference type="Proteomes" id="UP000504637">
    <property type="component" value="Unplaced"/>
</dbReference>
<name>A0A6J3MAC8_9PEZI</name>
<dbReference type="AlphaFoldDB" id="A0A6J3MAC8"/>
<feature type="region of interest" description="Disordered" evidence="1">
    <location>
        <begin position="1"/>
        <end position="105"/>
    </location>
</feature>
<reference evidence="3" key="2">
    <citation type="submission" date="2020-04" db="EMBL/GenBank/DDBJ databases">
        <authorList>
            <consortium name="NCBI Genome Project"/>
        </authorList>
    </citation>
    <scope>NUCLEOTIDE SEQUENCE</scope>
    <source>
        <strain evidence="3">CBS 342.82</strain>
    </source>
</reference>
<organism evidence="3">
    <name type="scientific">Dissoconium aciculare CBS 342.82</name>
    <dbReference type="NCBI Taxonomy" id="1314786"/>
    <lineage>
        <taxon>Eukaryota</taxon>
        <taxon>Fungi</taxon>
        <taxon>Dikarya</taxon>
        <taxon>Ascomycota</taxon>
        <taxon>Pezizomycotina</taxon>
        <taxon>Dothideomycetes</taxon>
        <taxon>Dothideomycetidae</taxon>
        <taxon>Mycosphaerellales</taxon>
        <taxon>Dissoconiaceae</taxon>
        <taxon>Dissoconium</taxon>
    </lineage>
</organism>
<accession>A0A6J3MAC8</accession>
<gene>
    <name evidence="3" type="ORF">K489DRAFT_409577</name>
</gene>
<feature type="compositionally biased region" description="Polar residues" evidence="1">
    <location>
        <begin position="33"/>
        <end position="43"/>
    </location>
</feature>
<dbReference type="RefSeq" id="XP_033460808.1">
    <property type="nucleotide sequence ID" value="XM_033607602.1"/>
</dbReference>
<reference evidence="3" key="1">
    <citation type="submission" date="2020-01" db="EMBL/GenBank/DDBJ databases">
        <authorList>
            <consortium name="DOE Joint Genome Institute"/>
            <person name="Haridas S."/>
            <person name="Albert R."/>
            <person name="Binder M."/>
            <person name="Bloem J."/>
            <person name="Labutti K."/>
            <person name="Salamov A."/>
            <person name="Andreopoulos B."/>
            <person name="Baker S.E."/>
            <person name="Barry K."/>
            <person name="Bills G."/>
            <person name="Bluhm B.H."/>
            <person name="Cannon C."/>
            <person name="Castanera R."/>
            <person name="Culley D.E."/>
            <person name="Daum C."/>
            <person name="Ezra D."/>
            <person name="Gonzalez J.B."/>
            <person name="Henrissat B."/>
            <person name="Kuo A."/>
            <person name="Liang C."/>
            <person name="Lipzen A."/>
            <person name="Lutzoni F."/>
            <person name="Magnuson J."/>
            <person name="Mondo S."/>
            <person name="Nolan M."/>
            <person name="Ohm R."/>
            <person name="Pangilinan J."/>
            <person name="Park H.-J."/>
            <person name="Ramirez L."/>
            <person name="Alfaro M."/>
            <person name="Sun H."/>
            <person name="Tritt A."/>
            <person name="Yoshinaga Y."/>
            <person name="Zwiers L.-H."/>
            <person name="Turgeon B.G."/>
            <person name="Goodwin S.B."/>
            <person name="Spatafora J.W."/>
            <person name="Crous P.W."/>
            <person name="Grigoriev I.V."/>
        </authorList>
    </citation>
    <scope>NUCLEOTIDE SEQUENCE</scope>
    <source>
        <strain evidence="3">CBS 342.82</strain>
    </source>
</reference>
<proteinExistence type="predicted"/>
<evidence type="ECO:0000313" key="2">
    <source>
        <dbReference type="Proteomes" id="UP000504637"/>
    </source>
</evidence>
<dbReference type="OrthoDB" id="4157208at2759"/>
<keyword evidence="2" id="KW-1185">Reference proteome</keyword>
<sequence>MSSSSQTYTMSSRSAGPLPSPASSPRPTYFATLPSQANNMNAAQLQQQQQQMRQQQQQQEQQYQMLQQQQQQQQQMQQQQQQQRQQPHMTAAYIGQRGHNGGVPNTAQYLQDFSLLAEAAKRAEMACLARDLGDCGL</sequence>
<dbReference type="GeneID" id="54365401"/>
<feature type="compositionally biased region" description="Low complexity" evidence="1">
    <location>
        <begin position="44"/>
        <end position="86"/>
    </location>
</feature>
<evidence type="ECO:0000256" key="1">
    <source>
        <dbReference type="SAM" id="MobiDB-lite"/>
    </source>
</evidence>
<feature type="compositionally biased region" description="Low complexity" evidence="1">
    <location>
        <begin position="1"/>
        <end position="17"/>
    </location>
</feature>
<reference evidence="3" key="3">
    <citation type="submission" date="2025-08" db="UniProtKB">
        <authorList>
            <consortium name="RefSeq"/>
        </authorList>
    </citation>
    <scope>IDENTIFICATION</scope>
    <source>
        <strain evidence="3">CBS 342.82</strain>
    </source>
</reference>
<evidence type="ECO:0000313" key="3">
    <source>
        <dbReference type="RefSeq" id="XP_033460808.1"/>
    </source>
</evidence>